<dbReference type="InterPro" id="IPR001254">
    <property type="entry name" value="Trypsin_dom"/>
</dbReference>
<dbReference type="PRINTS" id="PR00722">
    <property type="entry name" value="CHYMOTRYPSIN"/>
</dbReference>
<dbReference type="GeneID" id="108563252"/>
<evidence type="ECO:0000256" key="1">
    <source>
        <dbReference type="ARBA" id="ARBA00023157"/>
    </source>
</evidence>
<name>A0ABM1MS12_NICVS</name>
<evidence type="ECO:0000313" key="4">
    <source>
        <dbReference type="Proteomes" id="UP000695000"/>
    </source>
</evidence>
<dbReference type="InterPro" id="IPR001314">
    <property type="entry name" value="Peptidase_S1A"/>
</dbReference>
<dbReference type="InterPro" id="IPR033116">
    <property type="entry name" value="TRYPSIN_SER"/>
</dbReference>
<reference evidence="5" key="1">
    <citation type="submission" date="2025-08" db="UniProtKB">
        <authorList>
            <consortium name="RefSeq"/>
        </authorList>
    </citation>
    <scope>IDENTIFICATION</scope>
    <source>
        <tissue evidence="5">Whole Larva</tissue>
    </source>
</reference>
<gene>
    <name evidence="5" type="primary">LOC108563252</name>
</gene>
<organism evidence="4 5">
    <name type="scientific">Nicrophorus vespilloides</name>
    <name type="common">Boreal carrion beetle</name>
    <dbReference type="NCBI Taxonomy" id="110193"/>
    <lineage>
        <taxon>Eukaryota</taxon>
        <taxon>Metazoa</taxon>
        <taxon>Ecdysozoa</taxon>
        <taxon>Arthropoda</taxon>
        <taxon>Hexapoda</taxon>
        <taxon>Insecta</taxon>
        <taxon>Pterygota</taxon>
        <taxon>Neoptera</taxon>
        <taxon>Endopterygota</taxon>
        <taxon>Coleoptera</taxon>
        <taxon>Polyphaga</taxon>
        <taxon>Staphyliniformia</taxon>
        <taxon>Silphidae</taxon>
        <taxon>Nicrophorinae</taxon>
        <taxon>Nicrophorus</taxon>
    </lineage>
</organism>
<proteinExistence type="inferred from homology"/>
<dbReference type="InterPro" id="IPR043504">
    <property type="entry name" value="Peptidase_S1_PA_chymotrypsin"/>
</dbReference>
<dbReference type="CDD" id="cd00190">
    <property type="entry name" value="Tryp_SPc"/>
    <property type="match status" value="1"/>
</dbReference>
<comment type="similarity">
    <text evidence="2">Belongs to the peptidase S1 family. CLIP subfamily.</text>
</comment>
<dbReference type="Pfam" id="PF00089">
    <property type="entry name" value="Trypsin"/>
    <property type="match status" value="1"/>
</dbReference>
<keyword evidence="4" id="KW-1185">Reference proteome</keyword>
<dbReference type="Gene3D" id="2.40.10.10">
    <property type="entry name" value="Trypsin-like serine proteases"/>
    <property type="match status" value="2"/>
</dbReference>
<dbReference type="InterPro" id="IPR051487">
    <property type="entry name" value="Ser/Thr_Proteases_Immune/Dev"/>
</dbReference>
<dbReference type="RefSeq" id="XP_017777362.1">
    <property type="nucleotide sequence ID" value="XM_017921873.1"/>
</dbReference>
<dbReference type="SMART" id="SM00020">
    <property type="entry name" value="Tryp_SPc"/>
    <property type="match status" value="1"/>
</dbReference>
<dbReference type="InterPro" id="IPR009003">
    <property type="entry name" value="Peptidase_S1_PA"/>
</dbReference>
<sequence>FFSRYIPKYARLGEIVKTDLESDDSNFLLVNISRVIKHPKFDENKILNDIGLIELESKVKFNDYIKPACLNTENAKPEADSFIATGWGKTEHVSKSSSLLKVTLDEIVSAECAKIYKNKVKIDVEKHICTKSEKKDTCLGDSGGPLQKLNPNYISTYDIYGIISFGAVKCGSGFPSVSTRVSYYIDWIESIVFANDAKK</sequence>
<feature type="non-terminal residue" evidence="5">
    <location>
        <position position="1"/>
    </location>
</feature>
<dbReference type="SUPFAM" id="SSF50494">
    <property type="entry name" value="Trypsin-like serine proteases"/>
    <property type="match status" value="1"/>
</dbReference>
<evidence type="ECO:0000256" key="2">
    <source>
        <dbReference type="ARBA" id="ARBA00024195"/>
    </source>
</evidence>
<accession>A0ABM1MS12</accession>
<dbReference type="Proteomes" id="UP000695000">
    <property type="component" value="Unplaced"/>
</dbReference>
<protein>
    <submittedName>
        <fullName evidence="5">Serine protease snake-like</fullName>
    </submittedName>
</protein>
<dbReference type="PANTHER" id="PTHR24256">
    <property type="entry name" value="TRYPTASE-RELATED"/>
    <property type="match status" value="1"/>
</dbReference>
<evidence type="ECO:0000259" key="3">
    <source>
        <dbReference type="PROSITE" id="PS50240"/>
    </source>
</evidence>
<evidence type="ECO:0000313" key="5">
    <source>
        <dbReference type="RefSeq" id="XP_017777362.1"/>
    </source>
</evidence>
<keyword evidence="1" id="KW-1015">Disulfide bond</keyword>
<dbReference type="PROSITE" id="PS50240">
    <property type="entry name" value="TRYPSIN_DOM"/>
    <property type="match status" value="1"/>
</dbReference>
<dbReference type="PROSITE" id="PS00135">
    <property type="entry name" value="TRYPSIN_SER"/>
    <property type="match status" value="1"/>
</dbReference>
<feature type="domain" description="Peptidase S1" evidence="3">
    <location>
        <begin position="11"/>
        <end position="193"/>
    </location>
</feature>